<evidence type="ECO:0000259" key="3">
    <source>
        <dbReference type="Pfam" id="PF04676"/>
    </source>
</evidence>
<reference evidence="5 6" key="1">
    <citation type="submission" date="2023-03" db="EMBL/GenBank/DDBJ databases">
        <title>High-quality genome of Scylla paramamosain provides insights in environmental adaptation.</title>
        <authorList>
            <person name="Zhang L."/>
        </authorList>
    </citation>
    <scope>NUCLEOTIDE SEQUENCE [LARGE SCALE GENOMIC DNA]</scope>
    <source>
        <strain evidence="5">LZ_2023a</strain>
        <tissue evidence="5">Muscle</tissue>
    </source>
</reference>
<dbReference type="PANTHER" id="PTHR12072">
    <property type="entry name" value="CWF19, CELL CYCLE CONTROL PROTEIN"/>
    <property type="match status" value="1"/>
</dbReference>
<keyword evidence="6" id="KW-1185">Reference proteome</keyword>
<gene>
    <name evidence="5" type="ORF">O3P69_018928</name>
</gene>
<evidence type="ECO:0008006" key="7">
    <source>
        <dbReference type="Google" id="ProtNLM"/>
    </source>
</evidence>
<dbReference type="Pfam" id="PF04677">
    <property type="entry name" value="CwfJ_C_1"/>
    <property type="match status" value="1"/>
</dbReference>
<protein>
    <recommendedName>
        <fullName evidence="7">CWF19-like protein 1</fullName>
    </recommendedName>
</protein>
<dbReference type="PANTHER" id="PTHR12072:SF4">
    <property type="entry name" value="CWF19-LIKE PROTEIN 1"/>
    <property type="match status" value="1"/>
</dbReference>
<dbReference type="InterPro" id="IPR006768">
    <property type="entry name" value="Cwf19-like_C_dom-1"/>
</dbReference>
<dbReference type="Proteomes" id="UP001487740">
    <property type="component" value="Unassembled WGS sequence"/>
</dbReference>
<evidence type="ECO:0000313" key="6">
    <source>
        <dbReference type="Proteomes" id="UP001487740"/>
    </source>
</evidence>
<evidence type="ECO:0000256" key="1">
    <source>
        <dbReference type="ARBA" id="ARBA00006795"/>
    </source>
</evidence>
<dbReference type="GO" id="GO:0071014">
    <property type="term" value="C:post-mRNA release spliceosomal complex"/>
    <property type="evidence" value="ECO:0007669"/>
    <property type="project" value="TreeGrafter"/>
</dbReference>
<dbReference type="Gene3D" id="3.30.428.10">
    <property type="entry name" value="HIT-like"/>
    <property type="match status" value="1"/>
</dbReference>
<dbReference type="EMBL" id="JARAKH010000252">
    <property type="protein sequence ID" value="KAK8374677.1"/>
    <property type="molecule type" value="Genomic_DNA"/>
</dbReference>
<dbReference type="CDD" id="cd07380">
    <property type="entry name" value="MPP_CWF19_N"/>
    <property type="match status" value="1"/>
</dbReference>
<evidence type="ECO:0000259" key="4">
    <source>
        <dbReference type="Pfam" id="PF04677"/>
    </source>
</evidence>
<feature type="region of interest" description="Disordered" evidence="2">
    <location>
        <begin position="320"/>
        <end position="345"/>
    </location>
</feature>
<comment type="similarity">
    <text evidence="1">Belongs to the CWF19 family.</text>
</comment>
<dbReference type="InterPro" id="IPR040194">
    <property type="entry name" value="Cwf19-like"/>
</dbReference>
<dbReference type="GO" id="GO:0000398">
    <property type="term" value="P:mRNA splicing, via spliceosome"/>
    <property type="evidence" value="ECO:0007669"/>
    <property type="project" value="TreeGrafter"/>
</dbReference>
<dbReference type="InterPro" id="IPR036265">
    <property type="entry name" value="HIT-like_sf"/>
</dbReference>
<dbReference type="AlphaFoldDB" id="A0AAW0SKN6"/>
<dbReference type="GO" id="GO:0061632">
    <property type="term" value="F:RNA lariat debranching enzyme activator activity"/>
    <property type="evidence" value="ECO:0007669"/>
    <property type="project" value="TreeGrafter"/>
</dbReference>
<name>A0AAW0SKN6_SCYPA</name>
<sequence>MATEQQQQQQRRRQRHSAPRRAPPCVCLRYTACTWPCSSLVSGDVDGNFNQLFKRVANVNSKNGPFSMLLCVGNFFGQDNSQWLPYKRGEAKVPVPTYILGPSSEDRASNYPDMKGCELCENVIYLGPNGIYPSSSGLKMVYLSGKEAAGHAKSASTFTFDDISSLETQATAKPAIDILLTSQWPNAVCNYAKKPEGCDPQSSGSSMISRLAFKLRPRYHFCGTEGTYYERLPYRNHKVLLEPPRHVTRFIGLAKVGNPEKQKWLYAFNITPMSKCESTELVKQPPDVTECPFSDSNIARPPKQSSGKNTGGVQFFYDMDAKTGDDRGQKRKGGGGEGGERKRLPPKPTGPCWFCLASPEVEKHLVVSVGDYTYLALAKGGLVSEHLLILPITHFQSTPDLDDDCLQEIEKFKRALKAMFKKKGKRAVFFERNYRSQHLQIQVVPVSDEAALHLMETFTNTAESSSIELDEIPKLSNISQIAPPGTPYFYAELPTGEKLFHRVKKNFPLQFGREVLASPPILNVTERIDWRECKMSKEEETDLRDRIREDFRPYDFTLEDDD</sequence>
<accession>A0AAW0SKN6</accession>
<dbReference type="Pfam" id="PF04676">
    <property type="entry name" value="CwfJ_C_2"/>
    <property type="match status" value="1"/>
</dbReference>
<organism evidence="5 6">
    <name type="scientific">Scylla paramamosain</name>
    <name type="common">Mud crab</name>
    <dbReference type="NCBI Taxonomy" id="85552"/>
    <lineage>
        <taxon>Eukaryota</taxon>
        <taxon>Metazoa</taxon>
        <taxon>Ecdysozoa</taxon>
        <taxon>Arthropoda</taxon>
        <taxon>Crustacea</taxon>
        <taxon>Multicrustacea</taxon>
        <taxon>Malacostraca</taxon>
        <taxon>Eumalacostraca</taxon>
        <taxon>Eucarida</taxon>
        <taxon>Decapoda</taxon>
        <taxon>Pleocyemata</taxon>
        <taxon>Brachyura</taxon>
        <taxon>Eubrachyura</taxon>
        <taxon>Portunoidea</taxon>
        <taxon>Portunidae</taxon>
        <taxon>Portuninae</taxon>
        <taxon>Scylla</taxon>
    </lineage>
</organism>
<feature type="region of interest" description="Disordered" evidence="2">
    <location>
        <begin position="292"/>
        <end position="311"/>
    </location>
</feature>
<evidence type="ECO:0000313" key="5">
    <source>
        <dbReference type="EMBL" id="KAK8374677.1"/>
    </source>
</evidence>
<comment type="caution">
    <text evidence="5">The sequence shown here is derived from an EMBL/GenBank/DDBJ whole genome shotgun (WGS) entry which is preliminary data.</text>
</comment>
<dbReference type="SUPFAM" id="SSF54197">
    <property type="entry name" value="HIT-like"/>
    <property type="match status" value="1"/>
</dbReference>
<dbReference type="InterPro" id="IPR006767">
    <property type="entry name" value="Cwf19-like_C_dom-2"/>
</dbReference>
<proteinExistence type="inferred from homology"/>
<feature type="domain" description="Cwf19-like C-terminal" evidence="4">
    <location>
        <begin position="347"/>
        <end position="457"/>
    </location>
</feature>
<evidence type="ECO:0000256" key="2">
    <source>
        <dbReference type="SAM" id="MobiDB-lite"/>
    </source>
</evidence>
<feature type="domain" description="Cwf19-like protein C-terminal" evidence="3">
    <location>
        <begin position="469"/>
        <end position="557"/>
    </location>
</feature>